<evidence type="ECO:0000256" key="1">
    <source>
        <dbReference type="ARBA" id="ARBA00001966"/>
    </source>
</evidence>
<dbReference type="InterPro" id="IPR006158">
    <property type="entry name" value="Cobalamin-bd"/>
</dbReference>
<keyword evidence="4" id="KW-0479">Metal-binding</keyword>
<dbReference type="InterPro" id="IPR058240">
    <property type="entry name" value="rSAM_sf"/>
</dbReference>
<feature type="non-terminal residue" evidence="8">
    <location>
        <position position="286"/>
    </location>
</feature>
<dbReference type="InterPro" id="IPR007197">
    <property type="entry name" value="rSAM"/>
</dbReference>
<evidence type="ECO:0000256" key="4">
    <source>
        <dbReference type="ARBA" id="ARBA00022723"/>
    </source>
</evidence>
<dbReference type="CDD" id="cd02068">
    <property type="entry name" value="radical_SAM_B12_BD"/>
    <property type="match status" value="1"/>
</dbReference>
<protein>
    <recommendedName>
        <fullName evidence="7">B12-binding domain-containing protein</fullName>
    </recommendedName>
</protein>
<evidence type="ECO:0000256" key="5">
    <source>
        <dbReference type="ARBA" id="ARBA00023004"/>
    </source>
</evidence>
<name>A0A382NZW9_9ZZZZ</name>
<dbReference type="GO" id="GO:0046872">
    <property type="term" value="F:metal ion binding"/>
    <property type="evidence" value="ECO:0007669"/>
    <property type="project" value="UniProtKB-KW"/>
</dbReference>
<dbReference type="SFLD" id="SFLDG01123">
    <property type="entry name" value="methyltransferase_(Class_B)"/>
    <property type="match status" value="1"/>
</dbReference>
<evidence type="ECO:0000313" key="8">
    <source>
        <dbReference type="EMBL" id="SVC66038.1"/>
    </source>
</evidence>
<dbReference type="SFLD" id="SFLDS00029">
    <property type="entry name" value="Radical_SAM"/>
    <property type="match status" value="1"/>
</dbReference>
<dbReference type="InterPro" id="IPR023404">
    <property type="entry name" value="rSAM_horseshoe"/>
</dbReference>
<dbReference type="AlphaFoldDB" id="A0A382NZW9"/>
<dbReference type="InterPro" id="IPR034466">
    <property type="entry name" value="Methyltransferase_Class_B"/>
</dbReference>
<proteinExistence type="predicted"/>
<dbReference type="EMBL" id="UINC01103563">
    <property type="protein sequence ID" value="SVC66038.1"/>
    <property type="molecule type" value="Genomic_DNA"/>
</dbReference>
<keyword evidence="3" id="KW-0949">S-adenosyl-L-methionine</keyword>
<dbReference type="Pfam" id="PF02310">
    <property type="entry name" value="B12-binding"/>
    <property type="match status" value="1"/>
</dbReference>
<keyword evidence="6" id="KW-0411">Iron-sulfur</keyword>
<dbReference type="SFLD" id="SFLDG01082">
    <property type="entry name" value="B12-binding_domain_containing"/>
    <property type="match status" value="1"/>
</dbReference>
<dbReference type="SUPFAM" id="SSF102114">
    <property type="entry name" value="Radical SAM enzymes"/>
    <property type="match status" value="1"/>
</dbReference>
<evidence type="ECO:0000256" key="2">
    <source>
        <dbReference type="ARBA" id="ARBA00022679"/>
    </source>
</evidence>
<accession>A0A382NZW9</accession>
<dbReference type="GO" id="GO:0003824">
    <property type="term" value="F:catalytic activity"/>
    <property type="evidence" value="ECO:0007669"/>
    <property type="project" value="InterPro"/>
</dbReference>
<dbReference type="PANTHER" id="PTHR43409:SF7">
    <property type="entry name" value="BLL1977 PROTEIN"/>
    <property type="match status" value="1"/>
</dbReference>
<dbReference type="PANTHER" id="PTHR43409">
    <property type="entry name" value="ANAEROBIC MAGNESIUM-PROTOPORPHYRIN IX MONOMETHYL ESTER CYCLASE-RELATED"/>
    <property type="match status" value="1"/>
</dbReference>
<reference evidence="8" key="1">
    <citation type="submission" date="2018-05" db="EMBL/GenBank/DDBJ databases">
        <authorList>
            <person name="Lanie J.A."/>
            <person name="Ng W.-L."/>
            <person name="Kazmierczak K.M."/>
            <person name="Andrzejewski T.M."/>
            <person name="Davidsen T.M."/>
            <person name="Wayne K.J."/>
            <person name="Tettelin H."/>
            <person name="Glass J.I."/>
            <person name="Rusch D."/>
            <person name="Podicherti R."/>
            <person name="Tsui H.-C.T."/>
            <person name="Winkler M.E."/>
        </authorList>
    </citation>
    <scope>NUCLEOTIDE SEQUENCE</scope>
</reference>
<evidence type="ECO:0000259" key="7">
    <source>
        <dbReference type="PROSITE" id="PS51332"/>
    </source>
</evidence>
<organism evidence="8">
    <name type="scientific">marine metagenome</name>
    <dbReference type="NCBI Taxonomy" id="408172"/>
    <lineage>
        <taxon>unclassified sequences</taxon>
        <taxon>metagenomes</taxon>
        <taxon>ecological metagenomes</taxon>
    </lineage>
</organism>
<evidence type="ECO:0000256" key="6">
    <source>
        <dbReference type="ARBA" id="ARBA00023014"/>
    </source>
</evidence>
<dbReference type="Pfam" id="PF04055">
    <property type="entry name" value="Radical_SAM"/>
    <property type="match status" value="1"/>
</dbReference>
<dbReference type="GO" id="GO:0051539">
    <property type="term" value="F:4 iron, 4 sulfur cluster binding"/>
    <property type="evidence" value="ECO:0007669"/>
    <property type="project" value="UniProtKB-KW"/>
</dbReference>
<gene>
    <name evidence="8" type="ORF">METZ01_LOCUS318892</name>
</gene>
<dbReference type="Gene3D" id="3.40.50.280">
    <property type="entry name" value="Cobalamin-binding domain"/>
    <property type="match status" value="1"/>
</dbReference>
<feature type="domain" description="B12-binding" evidence="7">
    <location>
        <begin position="1"/>
        <end position="150"/>
    </location>
</feature>
<dbReference type="SUPFAM" id="SSF52242">
    <property type="entry name" value="Cobalamin (vitamin B12)-binding domain"/>
    <property type="match status" value="1"/>
</dbReference>
<sequence length="286" mass="32830">MIKVLLITAPRDGEVTEFISPNILSYDMLHYPPLGLLAIAAEVDPRHELKVLDTVTKNMTIQESINYIVEFKPDLLGMSIVSRRIYPSIALFRQIKELMPNLITVAGGPHVNDFSVETMRLGSVDYGLAGYCEKTFPKLVEALDQDKVSESDLKKISNLYYFVEDDLRSTPPSTEPVILDDLPYPKRELVNLRDYYTAVDEEQMTTLYTSRGCPYKCSFCDVQEKNYYYRSTKGIVDEFEYILSLGIKEIAIFDDTFNMGRKRVVDMCEEILRRGLKVKWSARVRA</sequence>
<dbReference type="InterPro" id="IPR036724">
    <property type="entry name" value="Cobalamin-bd_sf"/>
</dbReference>
<dbReference type="InterPro" id="IPR051198">
    <property type="entry name" value="BchE-like"/>
</dbReference>
<keyword evidence="5" id="KW-0408">Iron</keyword>
<dbReference type="Gene3D" id="3.80.30.20">
    <property type="entry name" value="tm_1862 like domain"/>
    <property type="match status" value="1"/>
</dbReference>
<evidence type="ECO:0000256" key="3">
    <source>
        <dbReference type="ARBA" id="ARBA00022691"/>
    </source>
</evidence>
<dbReference type="PROSITE" id="PS51332">
    <property type="entry name" value="B12_BINDING"/>
    <property type="match status" value="1"/>
</dbReference>
<keyword evidence="2" id="KW-0808">Transferase</keyword>
<comment type="cofactor">
    <cofactor evidence="1">
        <name>[4Fe-4S] cluster</name>
        <dbReference type="ChEBI" id="CHEBI:49883"/>
    </cofactor>
</comment>
<dbReference type="GO" id="GO:0031419">
    <property type="term" value="F:cobalamin binding"/>
    <property type="evidence" value="ECO:0007669"/>
    <property type="project" value="InterPro"/>
</dbReference>